<dbReference type="RefSeq" id="WP_113645296.1">
    <property type="nucleotide sequence ID" value="NZ_QMHN01000001.1"/>
</dbReference>
<keyword evidence="3" id="KW-1185">Reference proteome</keyword>
<comment type="caution">
    <text evidence="2">The sequence shown here is derived from an EMBL/GenBank/DDBJ whole genome shotgun (WGS) entry which is preliminary data.</text>
</comment>
<dbReference type="AlphaFoldDB" id="A0A443Z037"/>
<protein>
    <recommendedName>
        <fullName evidence="1">DUF3108 domain-containing protein</fullName>
    </recommendedName>
</protein>
<name>A0A443Z037_9SPHI</name>
<dbReference type="Pfam" id="PF21347">
    <property type="entry name" value="DUF3108_like"/>
    <property type="match status" value="1"/>
</dbReference>
<accession>A0A443Z037</accession>
<dbReference type="OrthoDB" id="665223at2"/>
<evidence type="ECO:0000259" key="1">
    <source>
        <dbReference type="Pfam" id="PF21347"/>
    </source>
</evidence>
<evidence type="ECO:0000313" key="2">
    <source>
        <dbReference type="EMBL" id="RWU09858.1"/>
    </source>
</evidence>
<evidence type="ECO:0000313" key="3">
    <source>
        <dbReference type="Proteomes" id="UP000284120"/>
    </source>
</evidence>
<reference evidence="2 3" key="1">
    <citation type="submission" date="2018-06" db="EMBL/GenBank/DDBJ databases">
        <title>Pedobacter endophyticus sp. nov., an endophytic bacterium isolated from a leaf of Triticum aestivum.</title>
        <authorList>
            <person name="Zhang L."/>
        </authorList>
    </citation>
    <scope>NUCLEOTIDE SEQUENCE [LARGE SCALE GENOMIC DNA]</scope>
    <source>
        <strain evidence="2 3">CM134L-2</strain>
    </source>
</reference>
<sequence>MKRKEIARISLVLLVFGIAMVTCKKEKGTVVLKEADKNSFVPRLNTKYTYSIINDDVNVGTATKWIDGGKDSAGIQVYNLHTNVSAAGGDMALDNGLYVANGKTYTSFNMPDAWYLLVEGLRKIPNVQVVEARAIGFPGYMIVENAMKENSKLTWQVPAKTGQYLKYIQKQSGDNVEIEVLQEIVQNEGTATAVETITVPGGTFVCSKFLYTTAQKQQTNLDGKPMMNATGTETITLWMAHGIGMVKQETKTIFNGNTTNSTIVLNNIKS</sequence>
<dbReference type="Proteomes" id="UP000284120">
    <property type="component" value="Unassembled WGS sequence"/>
</dbReference>
<dbReference type="EMBL" id="SAYW01000001">
    <property type="protein sequence ID" value="RWU09858.1"/>
    <property type="molecule type" value="Genomic_DNA"/>
</dbReference>
<proteinExistence type="predicted"/>
<organism evidence="2 3">
    <name type="scientific">Pedobacter chitinilyticus</name>
    <dbReference type="NCBI Taxonomy" id="2233776"/>
    <lineage>
        <taxon>Bacteria</taxon>
        <taxon>Pseudomonadati</taxon>
        <taxon>Bacteroidota</taxon>
        <taxon>Sphingobacteriia</taxon>
        <taxon>Sphingobacteriales</taxon>
        <taxon>Sphingobacteriaceae</taxon>
        <taxon>Pedobacter</taxon>
    </lineage>
</organism>
<feature type="domain" description="DUF3108" evidence="1">
    <location>
        <begin position="190"/>
        <end position="250"/>
    </location>
</feature>
<dbReference type="Gene3D" id="2.40.360.20">
    <property type="match status" value="1"/>
</dbReference>
<gene>
    <name evidence="2" type="ORF">DPV69_00490</name>
</gene>
<dbReference type="InterPro" id="IPR049279">
    <property type="entry name" value="DUF3108-like"/>
</dbReference>